<accession>A0AAD9U5A1</accession>
<dbReference type="AlphaFoldDB" id="A0AAD9U5A1"/>
<protein>
    <recommendedName>
        <fullName evidence="3">Reverse transcriptase domain-containing protein</fullName>
    </recommendedName>
</protein>
<organism evidence="1 2">
    <name type="scientific">Dipteronia dyeriana</name>
    <dbReference type="NCBI Taxonomy" id="168575"/>
    <lineage>
        <taxon>Eukaryota</taxon>
        <taxon>Viridiplantae</taxon>
        <taxon>Streptophyta</taxon>
        <taxon>Embryophyta</taxon>
        <taxon>Tracheophyta</taxon>
        <taxon>Spermatophyta</taxon>
        <taxon>Magnoliopsida</taxon>
        <taxon>eudicotyledons</taxon>
        <taxon>Gunneridae</taxon>
        <taxon>Pentapetalae</taxon>
        <taxon>rosids</taxon>
        <taxon>malvids</taxon>
        <taxon>Sapindales</taxon>
        <taxon>Sapindaceae</taxon>
        <taxon>Hippocastanoideae</taxon>
        <taxon>Acereae</taxon>
        <taxon>Dipteronia</taxon>
    </lineage>
</organism>
<evidence type="ECO:0000313" key="1">
    <source>
        <dbReference type="EMBL" id="KAK2647952.1"/>
    </source>
</evidence>
<name>A0AAD9U5A1_9ROSI</name>
<dbReference type="PANTHER" id="PTHR33116">
    <property type="entry name" value="REVERSE TRANSCRIPTASE ZINC-BINDING DOMAIN-CONTAINING PROTEIN-RELATED-RELATED"/>
    <property type="match status" value="1"/>
</dbReference>
<dbReference type="Gene3D" id="2.30.260.10">
    <property type="entry name" value="putative xylanase like domain"/>
    <property type="match status" value="1"/>
</dbReference>
<sequence length="232" mass="26531">MMSKLCFSDSWIDRIIRCIKSVSYSFIVNGEIRGNLIPSWGLQHLLSPYLFLICVEDLSRLVFQAEKNGDISGFKCSKSGLNISHIFFAYDKLLFTRASNRDSQAIRKILEDYAKASGQVINFHKSGMCIGLGVSNHCAETLARIIGVNLVDYHEKYLGLPSFAGRNKKQNFDNIKDRVWCILRGWQNKLFSVWGKEVLLKAVIRSIPTYSMSLFKLPRTLIQDLHRLSARF</sequence>
<evidence type="ECO:0008006" key="3">
    <source>
        <dbReference type="Google" id="ProtNLM"/>
    </source>
</evidence>
<reference evidence="1" key="1">
    <citation type="journal article" date="2023" name="Plant J.">
        <title>Genome sequences and population genomics provide insights into the demographic history, inbreeding, and mutation load of two 'living fossil' tree species of Dipteronia.</title>
        <authorList>
            <person name="Feng Y."/>
            <person name="Comes H.P."/>
            <person name="Chen J."/>
            <person name="Zhu S."/>
            <person name="Lu R."/>
            <person name="Zhang X."/>
            <person name="Li P."/>
            <person name="Qiu J."/>
            <person name="Olsen K.M."/>
            <person name="Qiu Y."/>
        </authorList>
    </citation>
    <scope>NUCLEOTIDE SEQUENCE</scope>
    <source>
        <strain evidence="1">KIB01</strain>
    </source>
</reference>
<dbReference type="PANTHER" id="PTHR33116:SF86">
    <property type="entry name" value="REVERSE TRANSCRIPTASE DOMAIN-CONTAINING PROTEIN"/>
    <property type="match status" value="1"/>
</dbReference>
<evidence type="ECO:0000313" key="2">
    <source>
        <dbReference type="Proteomes" id="UP001280121"/>
    </source>
</evidence>
<comment type="caution">
    <text evidence="1">The sequence shown here is derived from an EMBL/GenBank/DDBJ whole genome shotgun (WGS) entry which is preliminary data.</text>
</comment>
<keyword evidence="2" id="KW-1185">Reference proteome</keyword>
<proteinExistence type="predicted"/>
<gene>
    <name evidence="1" type="ORF">Ddye_015441</name>
</gene>
<dbReference type="EMBL" id="JANJYI010000005">
    <property type="protein sequence ID" value="KAK2647952.1"/>
    <property type="molecule type" value="Genomic_DNA"/>
</dbReference>
<dbReference type="Proteomes" id="UP001280121">
    <property type="component" value="Unassembled WGS sequence"/>
</dbReference>